<gene>
    <name evidence="2" type="ORF">PHPALM_15287</name>
</gene>
<sequence>MTMDWRAEYVKALGLDEDTSSMKKTDVMAFLDLVLMQEGGEWWVKYRRAVKKRDLKDKKLSEEDKKQLKALKKRLAAIGSELMLKLPELNASVSSNETPRPAKVRVLQLQVICRLLCYGTQKTEKKQLKKEIRGLLDRVALLLDAANPPSLADEDADERSPFQEFLQQALAPRLEILFPVLMQYLLRIYELEEEENVKDDTDKESTNAMMPRLLPVKVSQPPIDVSTADVIGKGSILSALHQERPTKRSCRDTTGLFKEVQLPHHLQQKQMQTRPRKSRRLFSNAKSSSSTRTSQNDLLRAAANTKPARSFTTPGIAAKQLARPGSHGVNTSSGSTSTAPSLQRTLSERPRHRDAVAGPTASKKQSPPLRRAATTSSVVMGTPDRPKRIAARATRRVLVEASPPLRKPSGVAAVPRLLQRKSTRPGSNPPPLFR</sequence>
<dbReference type="AlphaFoldDB" id="A0A2P4XSL7"/>
<evidence type="ECO:0000313" key="3">
    <source>
        <dbReference type="Proteomes" id="UP000237271"/>
    </source>
</evidence>
<evidence type="ECO:0000256" key="1">
    <source>
        <dbReference type="SAM" id="MobiDB-lite"/>
    </source>
</evidence>
<dbReference type="OrthoDB" id="128235at2759"/>
<feature type="region of interest" description="Disordered" evidence="1">
    <location>
        <begin position="258"/>
        <end position="434"/>
    </location>
</feature>
<dbReference type="Proteomes" id="UP000237271">
    <property type="component" value="Unassembled WGS sequence"/>
</dbReference>
<keyword evidence="3" id="KW-1185">Reference proteome</keyword>
<name>A0A2P4XSL7_9STRA</name>
<evidence type="ECO:0000313" key="2">
    <source>
        <dbReference type="EMBL" id="POM68542.1"/>
    </source>
</evidence>
<feature type="compositionally biased region" description="Basic and acidic residues" evidence="1">
    <location>
        <begin position="346"/>
        <end position="355"/>
    </location>
</feature>
<accession>A0A2P4XSL7</accession>
<reference evidence="2 3" key="1">
    <citation type="journal article" date="2017" name="Genome Biol. Evol.">
        <title>Phytophthora megakarya and P. palmivora, closely related causal agents of cacao black pod rot, underwent increases in genome sizes and gene numbers by different mechanisms.</title>
        <authorList>
            <person name="Ali S.S."/>
            <person name="Shao J."/>
            <person name="Lary D.J."/>
            <person name="Kronmiller B."/>
            <person name="Shen D."/>
            <person name="Strem M.D."/>
            <person name="Amoako-Attah I."/>
            <person name="Akrofi A.Y."/>
            <person name="Begoude B.A."/>
            <person name="Ten Hoopen G.M."/>
            <person name="Coulibaly K."/>
            <person name="Kebe B.I."/>
            <person name="Melnick R.L."/>
            <person name="Guiltinan M.J."/>
            <person name="Tyler B.M."/>
            <person name="Meinhardt L.W."/>
            <person name="Bailey B.A."/>
        </authorList>
    </citation>
    <scope>NUCLEOTIDE SEQUENCE [LARGE SCALE GENOMIC DNA]</scope>
    <source>
        <strain evidence="3">sbr112.9</strain>
    </source>
</reference>
<feature type="compositionally biased region" description="Polar residues" evidence="1">
    <location>
        <begin position="328"/>
        <end position="345"/>
    </location>
</feature>
<protein>
    <submittedName>
        <fullName evidence="2">Uncharacterized protein</fullName>
    </submittedName>
</protein>
<comment type="caution">
    <text evidence="2">The sequence shown here is derived from an EMBL/GenBank/DDBJ whole genome shotgun (WGS) entry which is preliminary data.</text>
</comment>
<organism evidence="2 3">
    <name type="scientific">Phytophthora palmivora</name>
    <dbReference type="NCBI Taxonomy" id="4796"/>
    <lineage>
        <taxon>Eukaryota</taxon>
        <taxon>Sar</taxon>
        <taxon>Stramenopiles</taxon>
        <taxon>Oomycota</taxon>
        <taxon>Peronosporomycetes</taxon>
        <taxon>Peronosporales</taxon>
        <taxon>Peronosporaceae</taxon>
        <taxon>Phytophthora</taxon>
    </lineage>
</organism>
<dbReference type="EMBL" id="NCKW01008156">
    <property type="protein sequence ID" value="POM68542.1"/>
    <property type="molecule type" value="Genomic_DNA"/>
</dbReference>
<proteinExistence type="predicted"/>